<dbReference type="RefSeq" id="WP_038225000.1">
    <property type="nucleotide sequence ID" value="NZ_CAWLWD010000217.1"/>
</dbReference>
<dbReference type="Proteomes" id="UP000028487">
    <property type="component" value="Unassembled WGS sequence"/>
</dbReference>
<protein>
    <submittedName>
        <fullName evidence="4">Conjugal transfer protein TrbG</fullName>
    </submittedName>
</protein>
<dbReference type="NCBIfam" id="TIGR02775">
    <property type="entry name" value="TrbG_Ti"/>
    <property type="match status" value="1"/>
</dbReference>
<dbReference type="CDD" id="cd06911">
    <property type="entry name" value="VirB9_CagX_TrbG"/>
    <property type="match status" value="1"/>
</dbReference>
<dbReference type="InterPro" id="IPR010258">
    <property type="entry name" value="Conjugal_tfr_TrbG/VirB9/CagX"/>
</dbReference>
<dbReference type="EMBL" id="CBSV010000176">
    <property type="protein sequence ID" value="CDH02260.1"/>
    <property type="molecule type" value="Genomic_DNA"/>
</dbReference>
<name>A0A077NTR9_XENBV</name>
<comment type="similarity">
    <text evidence="1">Belongs to the TrbG/VirB9 family.</text>
</comment>
<feature type="chain" id="PRO_5001722135" evidence="3">
    <location>
        <begin position="22"/>
        <end position="306"/>
    </location>
</feature>
<dbReference type="HOGENOM" id="CLU_058585_1_1_6"/>
<reference evidence="4" key="1">
    <citation type="submission" date="2013-07" db="EMBL/GenBank/DDBJ databases">
        <title>Sub-species coevolution in mutualistic symbiosis.</title>
        <authorList>
            <person name="Murfin K."/>
            <person name="Klassen J."/>
            <person name="Lee M."/>
            <person name="Forst S."/>
            <person name="Stock P."/>
            <person name="Goodrich-Blair H."/>
        </authorList>
    </citation>
    <scope>NUCLEOTIDE SEQUENCE [LARGE SCALE GENOMIC DNA]</scope>
    <source>
        <strain evidence="4">Feltiae Moldova</strain>
    </source>
</reference>
<dbReference type="Pfam" id="PF03524">
    <property type="entry name" value="CagX"/>
    <property type="match status" value="1"/>
</dbReference>
<gene>
    <name evidence="4" type="ORF">XBFM1_2570009</name>
</gene>
<evidence type="ECO:0000256" key="1">
    <source>
        <dbReference type="ARBA" id="ARBA00006135"/>
    </source>
</evidence>
<proteinExistence type="inferred from homology"/>
<evidence type="ECO:0000313" key="4">
    <source>
        <dbReference type="EMBL" id="CDH02260.1"/>
    </source>
</evidence>
<organism evidence="4">
    <name type="scientific">Xenorhabdus bovienii str. feltiae Moldova</name>
    <dbReference type="NCBI Taxonomy" id="1398200"/>
    <lineage>
        <taxon>Bacteria</taxon>
        <taxon>Pseudomonadati</taxon>
        <taxon>Pseudomonadota</taxon>
        <taxon>Gammaproteobacteria</taxon>
        <taxon>Enterobacterales</taxon>
        <taxon>Morganellaceae</taxon>
        <taxon>Xenorhabdus</taxon>
    </lineage>
</organism>
<dbReference type="Gene3D" id="2.60.40.2500">
    <property type="match status" value="1"/>
</dbReference>
<dbReference type="AlphaFoldDB" id="A0A077NTR9"/>
<dbReference type="InterPro" id="IPR014142">
    <property type="entry name" value="TrbG_Ti"/>
</dbReference>
<accession>A0A077NTR9</accession>
<keyword evidence="2 3" id="KW-0732">Signal</keyword>
<feature type="signal peptide" evidence="3">
    <location>
        <begin position="1"/>
        <end position="21"/>
    </location>
</feature>
<comment type="caution">
    <text evidence="4">The sequence shown here is derived from an EMBL/GenBank/DDBJ whole genome shotgun (WGS) entry which is preliminary data.</text>
</comment>
<sequence>MKNTTGIAVFVLGILATPAFAQQNVPALKSAHAGTLPPIRMVSPKRVHLDGKEAYGVALANRWKTHPDRPRRGADGSVKYLFGATLPTLVCTPLQVCSIELQPGETVNDVHAGDKARWKIYPATIGSGANATTVIVVKPTDAGLVTNLTVTTDRRLYTIKLASTQREWIPVLSFDYPDDVERQWAAYRAQQARQVYNDTMPTGQNLASLDFRFRMSGDSPRWKPVRIYSDGSKTYIQFPSSNFGGEAPALVALGNDGGLFSRPSEKIVNYRVIGDRYVVDRVLARAALIMGVGRSQTKVIITHGSQ</sequence>
<dbReference type="InterPro" id="IPR033645">
    <property type="entry name" value="VirB9/CagX/TrbG_C"/>
</dbReference>
<evidence type="ECO:0000256" key="2">
    <source>
        <dbReference type="ARBA" id="ARBA00022729"/>
    </source>
</evidence>
<dbReference type="InterPro" id="IPR038161">
    <property type="entry name" value="VirB9/CagX/TrbG_C_sf"/>
</dbReference>
<evidence type="ECO:0000256" key="3">
    <source>
        <dbReference type="SAM" id="SignalP"/>
    </source>
</evidence>